<dbReference type="SMART" id="SM00212">
    <property type="entry name" value="UBCc"/>
    <property type="match status" value="1"/>
</dbReference>
<feature type="domain" description="UBC core" evidence="6">
    <location>
        <begin position="160"/>
        <end position="320"/>
    </location>
</feature>
<organism evidence="7">
    <name type="scientific">Zea mays</name>
    <name type="common">Maize</name>
    <dbReference type="NCBI Taxonomy" id="4577"/>
    <lineage>
        <taxon>Eukaryota</taxon>
        <taxon>Viridiplantae</taxon>
        <taxon>Streptophyta</taxon>
        <taxon>Embryophyta</taxon>
        <taxon>Tracheophyta</taxon>
        <taxon>Spermatophyta</taxon>
        <taxon>Magnoliopsida</taxon>
        <taxon>Liliopsida</taxon>
        <taxon>Poales</taxon>
        <taxon>Poaceae</taxon>
        <taxon>PACMAD clade</taxon>
        <taxon>Panicoideae</taxon>
        <taxon>Andropogonodae</taxon>
        <taxon>Andropogoneae</taxon>
        <taxon>Tripsacinae</taxon>
        <taxon>Zea</taxon>
    </lineage>
</organism>
<evidence type="ECO:0000256" key="5">
    <source>
        <dbReference type="ARBA" id="ARBA00022840"/>
    </source>
</evidence>
<keyword evidence="3" id="KW-0547">Nucleotide-binding</keyword>
<name>A0A1D6MC57_MAIZE</name>
<reference evidence="7" key="1">
    <citation type="submission" date="2015-12" db="EMBL/GenBank/DDBJ databases">
        <title>Update maize B73 reference genome by single molecule sequencing technologies.</title>
        <authorList>
            <consortium name="Maize Genome Sequencing Project"/>
            <person name="Ware D."/>
        </authorList>
    </citation>
    <scope>NUCLEOTIDE SEQUENCE</scope>
    <source>
        <tissue evidence="7">Seedling</tissue>
    </source>
</reference>
<keyword evidence="4" id="KW-0833">Ubl conjugation pathway</keyword>
<evidence type="ECO:0000259" key="6">
    <source>
        <dbReference type="PROSITE" id="PS50127"/>
    </source>
</evidence>
<evidence type="ECO:0000256" key="1">
    <source>
        <dbReference type="ARBA" id="ARBA00012486"/>
    </source>
</evidence>
<protein>
    <recommendedName>
        <fullName evidence="1">E2 ubiquitin-conjugating enzyme</fullName>
        <ecNumber evidence="1">2.3.2.23</ecNumber>
    </recommendedName>
</protein>
<dbReference type="AlphaFoldDB" id="A0A1D6MC57"/>
<sequence length="439" mass="49757">MDCSKHAKSGWVQDIPGPSTYASKYTSSWVDLKVFQDEAVYNYSDGYPFDGFEEDYAYDEDEFEDDGYDTPLIESEFQFSLSAKFDNFNVLHGLEASLPWKHKTAIEIANKTKPSKAVDDKIEEKYKAFKRFDTVDDHSDHYYSKPESRKVQAVKKPSKDWVKRIQHEWKVLEKDLPETIFVRAYEDRMDLLRAVIMGPAGTPYHDGLFFFDIYFPPQYPNIPPMVNYRAGGLRLNPNLYACGKVCLSLLNTWTGSGCEKWNPANSTMLQVLVSIQALVLNAKPYFNEPGYAMHANTAHGEKKSLTYNEDTFLHSCRTMLYSLRNPPKVCLLLLCLFITVTANFEDFVAGHFRKYGRNILVACRAYLEGAQVGCLSGDGVQDVDEGDKSCSVRFKQSLKRLHEELLAEFTAKGADCGKFLSEKARSGASTSAADTTLRL</sequence>
<dbReference type="GO" id="GO:0061631">
    <property type="term" value="F:ubiquitin conjugating enzyme activity"/>
    <property type="evidence" value="ECO:0007669"/>
    <property type="project" value="UniProtKB-EC"/>
</dbReference>
<dbReference type="InterPro" id="IPR016135">
    <property type="entry name" value="UBQ-conjugating_enzyme/RWD"/>
</dbReference>
<dbReference type="CDD" id="cd23837">
    <property type="entry name" value="UBCc_UBE2O"/>
    <property type="match status" value="1"/>
</dbReference>
<dbReference type="ExpressionAtlas" id="A0A1D6MC57">
    <property type="expression patterns" value="baseline and differential"/>
</dbReference>
<dbReference type="EMBL" id="CM000782">
    <property type="protein sequence ID" value="AQK88343.1"/>
    <property type="molecule type" value="Genomic_DNA"/>
</dbReference>
<dbReference type="PANTHER" id="PTHR46116">
    <property type="entry name" value="(E3-INDEPENDENT) E2 UBIQUITIN-CONJUGATING ENZYME"/>
    <property type="match status" value="1"/>
</dbReference>
<accession>A0A1D6MC57</accession>
<evidence type="ECO:0000313" key="7">
    <source>
        <dbReference type="EMBL" id="AQK88343.1"/>
    </source>
</evidence>
<evidence type="ECO:0000256" key="2">
    <source>
        <dbReference type="ARBA" id="ARBA00022679"/>
    </source>
</evidence>
<dbReference type="Pfam" id="PF00179">
    <property type="entry name" value="UQ_con"/>
    <property type="match status" value="1"/>
</dbReference>
<keyword evidence="2" id="KW-0808">Transferase</keyword>
<dbReference type="Gene3D" id="3.10.110.10">
    <property type="entry name" value="Ubiquitin Conjugating Enzyme"/>
    <property type="match status" value="1"/>
</dbReference>
<dbReference type="GO" id="GO:0005524">
    <property type="term" value="F:ATP binding"/>
    <property type="evidence" value="ECO:0007669"/>
    <property type="project" value="UniProtKB-KW"/>
</dbReference>
<dbReference type="FunFam" id="3.10.110.10:FF:000028">
    <property type="entry name" value="Probable ubiquitin-conjugating enzyme E2 23"/>
    <property type="match status" value="1"/>
</dbReference>
<proteinExistence type="predicted"/>
<evidence type="ECO:0000256" key="3">
    <source>
        <dbReference type="ARBA" id="ARBA00022741"/>
    </source>
</evidence>
<dbReference type="PROSITE" id="PS50127">
    <property type="entry name" value="UBC_2"/>
    <property type="match status" value="1"/>
</dbReference>
<evidence type="ECO:0000256" key="4">
    <source>
        <dbReference type="ARBA" id="ARBA00022786"/>
    </source>
</evidence>
<dbReference type="PANTHER" id="PTHR46116:SF41">
    <property type="entry name" value="UBIQUITIN-CONJUGATING ENZYME E2 25-RELATED"/>
    <property type="match status" value="1"/>
</dbReference>
<dbReference type="InterPro" id="IPR000608">
    <property type="entry name" value="UBC"/>
</dbReference>
<dbReference type="SUPFAM" id="SSF54495">
    <property type="entry name" value="UBC-like"/>
    <property type="match status" value="1"/>
</dbReference>
<gene>
    <name evidence="7" type="ORF">ZEAMMB73_Zm00001d038972</name>
</gene>
<keyword evidence="5" id="KW-0067">ATP-binding</keyword>
<dbReference type="EC" id="2.3.2.23" evidence="1"/>